<organism evidence="1 2">
    <name type="scientific">Setaria digitata</name>
    <dbReference type="NCBI Taxonomy" id="48799"/>
    <lineage>
        <taxon>Eukaryota</taxon>
        <taxon>Metazoa</taxon>
        <taxon>Ecdysozoa</taxon>
        <taxon>Nematoda</taxon>
        <taxon>Chromadorea</taxon>
        <taxon>Rhabditida</taxon>
        <taxon>Spirurina</taxon>
        <taxon>Spiruromorpha</taxon>
        <taxon>Filarioidea</taxon>
        <taxon>Setariidae</taxon>
        <taxon>Setaria</taxon>
    </lineage>
</organism>
<sequence>MAGVFSATSSVLTCGLPRPIDHTPDENEFQMTIVPSTKIIFMGADIGIKPITLNVSIYNDTALMQAFKVTCNMKPREMFEKYIPDGVKRIQCQFKYPDGTSVHPADPKPSTIYFAVKQ</sequence>
<accession>A0A915PSE2</accession>
<dbReference type="WBParaSite" id="sdigi.contig376.g7862.t1">
    <property type="protein sequence ID" value="sdigi.contig376.g7862.t1"/>
    <property type="gene ID" value="sdigi.contig376.g7862"/>
</dbReference>
<evidence type="ECO:0000313" key="2">
    <source>
        <dbReference type="WBParaSite" id="sdigi.contig376.g7862.t1"/>
    </source>
</evidence>
<reference evidence="2" key="1">
    <citation type="submission" date="2022-11" db="UniProtKB">
        <authorList>
            <consortium name="WormBaseParasite"/>
        </authorList>
    </citation>
    <scope>IDENTIFICATION</scope>
</reference>
<protein>
    <submittedName>
        <fullName evidence="2">Major sperm protein</fullName>
    </submittedName>
</protein>
<dbReference type="AlphaFoldDB" id="A0A915PSE2"/>
<dbReference type="InterPro" id="IPR008962">
    <property type="entry name" value="PapD-like_sf"/>
</dbReference>
<dbReference type="SUPFAM" id="SSF49354">
    <property type="entry name" value="PapD-like"/>
    <property type="match status" value="1"/>
</dbReference>
<evidence type="ECO:0000313" key="1">
    <source>
        <dbReference type="Proteomes" id="UP000887581"/>
    </source>
</evidence>
<name>A0A915PSE2_9BILA</name>
<proteinExistence type="predicted"/>
<keyword evidence="1" id="KW-1185">Reference proteome</keyword>
<dbReference type="Proteomes" id="UP000887581">
    <property type="component" value="Unplaced"/>
</dbReference>